<dbReference type="SUPFAM" id="SSF57667">
    <property type="entry name" value="beta-beta-alpha zinc fingers"/>
    <property type="match status" value="1"/>
</dbReference>
<keyword evidence="5" id="KW-0539">Nucleus</keyword>
<proteinExistence type="predicted"/>
<dbReference type="PROSITE" id="PS50157">
    <property type="entry name" value="ZINC_FINGER_C2H2_2"/>
    <property type="match status" value="2"/>
</dbReference>
<evidence type="ECO:0000313" key="9">
    <source>
        <dbReference type="Proteomes" id="UP000268162"/>
    </source>
</evidence>
<protein>
    <recommendedName>
        <fullName evidence="7">C2H2-type domain-containing protein</fullName>
    </recommendedName>
</protein>
<evidence type="ECO:0000256" key="6">
    <source>
        <dbReference type="PROSITE-ProRule" id="PRU00042"/>
    </source>
</evidence>
<dbReference type="InterPro" id="IPR036236">
    <property type="entry name" value="Znf_C2H2_sf"/>
</dbReference>
<dbReference type="Pfam" id="PF00096">
    <property type="entry name" value="zf-C2H2"/>
    <property type="match status" value="1"/>
</dbReference>
<keyword evidence="4" id="KW-0862">Zinc</keyword>
<dbReference type="PROSITE" id="PS00028">
    <property type="entry name" value="ZINC_FINGER_C2H2_1"/>
    <property type="match status" value="1"/>
</dbReference>
<sequence length="73" mass="8262">MKKDLNHRIDCPVCKKIFTFYTARDRHLRIHTGEKPFTCNQCAKGFACKDKLNSHQLRAKGCGPGVNCPPSDN</sequence>
<reference evidence="9" key="1">
    <citation type="journal article" date="2018" name="Nat. Microbiol.">
        <title>Leveraging single-cell genomics to expand the fungal tree of life.</title>
        <authorList>
            <person name="Ahrendt S.R."/>
            <person name="Quandt C.A."/>
            <person name="Ciobanu D."/>
            <person name="Clum A."/>
            <person name="Salamov A."/>
            <person name="Andreopoulos B."/>
            <person name="Cheng J.F."/>
            <person name="Woyke T."/>
            <person name="Pelin A."/>
            <person name="Henrissat B."/>
            <person name="Reynolds N.K."/>
            <person name="Benny G.L."/>
            <person name="Smith M.E."/>
            <person name="James T.Y."/>
            <person name="Grigoriev I.V."/>
        </authorList>
    </citation>
    <scope>NUCLEOTIDE SEQUENCE [LARGE SCALE GENOMIC DNA]</scope>
    <source>
        <strain evidence="9">RSA 468</strain>
    </source>
</reference>
<dbReference type="GO" id="GO:0000981">
    <property type="term" value="F:DNA-binding transcription factor activity, RNA polymerase II-specific"/>
    <property type="evidence" value="ECO:0007669"/>
    <property type="project" value="TreeGrafter"/>
</dbReference>
<evidence type="ECO:0000313" key="8">
    <source>
        <dbReference type="EMBL" id="RKP38849.1"/>
    </source>
</evidence>
<dbReference type="AlphaFoldDB" id="A0A4V1J5F2"/>
<feature type="domain" description="C2H2-type" evidence="7">
    <location>
        <begin position="9"/>
        <end position="36"/>
    </location>
</feature>
<evidence type="ECO:0000256" key="2">
    <source>
        <dbReference type="ARBA" id="ARBA00022737"/>
    </source>
</evidence>
<dbReference type="GO" id="GO:0000978">
    <property type="term" value="F:RNA polymerase II cis-regulatory region sequence-specific DNA binding"/>
    <property type="evidence" value="ECO:0007669"/>
    <property type="project" value="TreeGrafter"/>
</dbReference>
<dbReference type="Gene3D" id="3.30.160.60">
    <property type="entry name" value="Classic Zinc Finger"/>
    <property type="match status" value="2"/>
</dbReference>
<dbReference type="SMART" id="SM00355">
    <property type="entry name" value="ZnF_C2H2"/>
    <property type="match status" value="2"/>
</dbReference>
<dbReference type="PANTHER" id="PTHR23235">
    <property type="entry name" value="KRUEPPEL-LIKE TRANSCRIPTION FACTOR"/>
    <property type="match status" value="1"/>
</dbReference>
<organism evidence="8 9">
    <name type="scientific">Dimargaris cristalligena</name>
    <dbReference type="NCBI Taxonomy" id="215637"/>
    <lineage>
        <taxon>Eukaryota</taxon>
        <taxon>Fungi</taxon>
        <taxon>Fungi incertae sedis</taxon>
        <taxon>Zoopagomycota</taxon>
        <taxon>Kickxellomycotina</taxon>
        <taxon>Dimargaritomycetes</taxon>
        <taxon>Dimargaritales</taxon>
        <taxon>Dimargaritaceae</taxon>
        <taxon>Dimargaris</taxon>
    </lineage>
</organism>
<dbReference type="FunFam" id="3.30.160.60:FF:000624">
    <property type="entry name" value="zinc finger protein 697"/>
    <property type="match status" value="1"/>
</dbReference>
<name>A0A4V1J5F2_9FUNG</name>
<dbReference type="EMBL" id="ML002323">
    <property type="protein sequence ID" value="RKP38849.1"/>
    <property type="molecule type" value="Genomic_DNA"/>
</dbReference>
<keyword evidence="1" id="KW-0479">Metal-binding</keyword>
<feature type="domain" description="C2H2-type" evidence="7">
    <location>
        <begin position="37"/>
        <end position="64"/>
    </location>
</feature>
<dbReference type="PANTHER" id="PTHR23235:SF142">
    <property type="entry name" value="ZINC FINGER PROTEIN 384"/>
    <property type="match status" value="1"/>
</dbReference>
<gene>
    <name evidence="8" type="ORF">BJ085DRAFT_14566</name>
</gene>
<keyword evidence="2" id="KW-0677">Repeat</keyword>
<keyword evidence="3 6" id="KW-0863">Zinc-finger</keyword>
<evidence type="ECO:0000259" key="7">
    <source>
        <dbReference type="PROSITE" id="PS50157"/>
    </source>
</evidence>
<evidence type="ECO:0000256" key="5">
    <source>
        <dbReference type="ARBA" id="ARBA00023242"/>
    </source>
</evidence>
<evidence type="ECO:0000256" key="4">
    <source>
        <dbReference type="ARBA" id="ARBA00022833"/>
    </source>
</evidence>
<accession>A0A4V1J5F2</accession>
<dbReference type="InterPro" id="IPR013087">
    <property type="entry name" value="Znf_C2H2_type"/>
</dbReference>
<keyword evidence="9" id="KW-1185">Reference proteome</keyword>
<dbReference type="STRING" id="215637.A0A4V1J5F2"/>
<dbReference type="Proteomes" id="UP000268162">
    <property type="component" value="Unassembled WGS sequence"/>
</dbReference>
<dbReference type="GO" id="GO:0008270">
    <property type="term" value="F:zinc ion binding"/>
    <property type="evidence" value="ECO:0007669"/>
    <property type="project" value="UniProtKB-KW"/>
</dbReference>
<evidence type="ECO:0000256" key="1">
    <source>
        <dbReference type="ARBA" id="ARBA00022723"/>
    </source>
</evidence>
<evidence type="ECO:0000256" key="3">
    <source>
        <dbReference type="ARBA" id="ARBA00022771"/>
    </source>
</evidence>